<dbReference type="NCBIfam" id="TIGR03544">
    <property type="entry name" value="DivI1A_domain"/>
    <property type="match status" value="1"/>
</dbReference>
<dbReference type="Proteomes" id="UP001074726">
    <property type="component" value="Unassembled WGS sequence"/>
</dbReference>
<gene>
    <name evidence="2" type="ORF">NYO98_12855</name>
</gene>
<keyword evidence="3" id="KW-1185">Reference proteome</keyword>
<proteinExistence type="predicted"/>
<evidence type="ECO:0000256" key="1">
    <source>
        <dbReference type="SAM" id="MobiDB-lite"/>
    </source>
</evidence>
<protein>
    <submittedName>
        <fullName evidence="2">DivIVA domain-containing protein</fullName>
    </submittedName>
</protein>
<sequence length="113" mass="12379">MWFFAVLVVLVLGGVAMVASGRGGSMPPAYDDRPDLALPDDRPIAAQDLRRVRFPLAFRGYRMSDVDALLARLATELDDELEDERRDEREGERSDEPGPGPDGPASSGEPPRL</sequence>
<name>A0ABT4CDW0_9ACTN</name>
<accession>A0ABT4CDW0</accession>
<organism evidence="2 3">
    <name type="scientific">Nocardioides pini</name>
    <dbReference type="NCBI Taxonomy" id="2975053"/>
    <lineage>
        <taxon>Bacteria</taxon>
        <taxon>Bacillati</taxon>
        <taxon>Actinomycetota</taxon>
        <taxon>Actinomycetes</taxon>
        <taxon>Propionibacteriales</taxon>
        <taxon>Nocardioidaceae</taxon>
        <taxon>Nocardioides</taxon>
    </lineage>
</organism>
<evidence type="ECO:0000313" key="2">
    <source>
        <dbReference type="EMBL" id="MCY4727170.1"/>
    </source>
</evidence>
<reference evidence="2" key="1">
    <citation type="submission" date="2022-08" db="EMBL/GenBank/DDBJ databases">
        <title>Genome sequencing of Nocardioides sp. STR2.</title>
        <authorList>
            <person name="So Y."/>
        </authorList>
    </citation>
    <scope>NUCLEOTIDE SEQUENCE</scope>
    <source>
        <strain evidence="2">STR2</strain>
    </source>
</reference>
<dbReference type="Gene3D" id="6.10.250.660">
    <property type="match status" value="1"/>
</dbReference>
<dbReference type="EMBL" id="JAPPUX010000003">
    <property type="protein sequence ID" value="MCY4727170.1"/>
    <property type="molecule type" value="Genomic_DNA"/>
</dbReference>
<feature type="compositionally biased region" description="Low complexity" evidence="1">
    <location>
        <begin position="103"/>
        <end position="113"/>
    </location>
</feature>
<dbReference type="InterPro" id="IPR019933">
    <property type="entry name" value="DivIVA_domain"/>
</dbReference>
<evidence type="ECO:0000313" key="3">
    <source>
        <dbReference type="Proteomes" id="UP001074726"/>
    </source>
</evidence>
<feature type="compositionally biased region" description="Basic and acidic residues" evidence="1">
    <location>
        <begin position="83"/>
        <end position="96"/>
    </location>
</feature>
<feature type="region of interest" description="Disordered" evidence="1">
    <location>
        <begin position="77"/>
        <end position="113"/>
    </location>
</feature>
<comment type="caution">
    <text evidence="2">The sequence shown here is derived from an EMBL/GenBank/DDBJ whole genome shotgun (WGS) entry which is preliminary data.</text>
</comment>